<feature type="binding site" evidence="11">
    <location>
        <position position="459"/>
    </location>
    <ligand>
        <name>Zn(2+)</name>
        <dbReference type="ChEBI" id="CHEBI:29105"/>
        <label>1</label>
    </ligand>
</feature>
<keyword evidence="2 11" id="KW-0235">DNA replication</keyword>
<keyword evidence="1 11" id="KW-0639">Primosome</keyword>
<dbReference type="NCBIfam" id="NF004070">
    <property type="entry name" value="PRK05580.2-2"/>
    <property type="match status" value="1"/>
</dbReference>
<sequence>MPTPEKKSRKKPHQPALLGPVRPRVKVLLPLPLDGAYDYGVPEGMAVPGPGSFVEVPFAGRELRGVVWDGAPDPTLSEGRLKNILGTLIVPPMTDSLRRFIDWVAAYTMAPPGAVLRMAMSVPSALEPPGQQAGWRLSPAGEAARAGGGGYRLTEGRRSVLDIMLPGEIRAGADITEEAGVSAAVLRGMVDQRLVEPALLPRRTAFPSPDPEHPGPELRPEQEEAAASLRNLVGERRFGVTLLAGVTGSGKTEVYLDAVAECLRQKRQALVLLPEIALSAQWLERFQERFGCEPALWHSELGGRRRRNTWRAVAEGEAKVLVGARSALFLPFPDLGLIIVDEEHETAFKQEEGVIYHARDMAVVRARFSQAGCVLVSATPSLETLNNAEGGRYTALSLPRRHGGAGLPEITVLDLKRVPPERGRFISPPLVEAVNETLARGEQAMLFLNRRGYAPLTLCRTCGHRMRCPNCTAWLVEHRAQRRLQCHHCGHTEPTPPSCPECGAENSLTAIGPGVERVQEEAALLFPEARRLVMASDTIPGPAAAAEAARQVAEREVDLIIGTQIVAKGWHFPGLTLVGVVDADLGLAGGDLRAAERTVQLLHQVAGRAGRAEHPGRVLLQSWIPDHPVMQALISGDLDTFMAEEAAARRPGGWPPFGRLAAVIVSSEDERAADRVARDLGLSAPGGEGVQVLGPAPAPLSLLRGRHRRRLLLKARRDVAVQPLLWDWLSRVEVPSAVRVQVDVDPVSFL</sequence>
<evidence type="ECO:0000256" key="4">
    <source>
        <dbReference type="ARBA" id="ARBA00022741"/>
    </source>
</evidence>
<comment type="catalytic activity">
    <reaction evidence="11">
        <text>Couples ATP hydrolysis with the unwinding of duplex DNA by translocating in the 3'-5' direction.</text>
        <dbReference type="EC" id="5.6.2.4"/>
    </reaction>
</comment>
<dbReference type="HAMAP" id="MF_00983">
    <property type="entry name" value="PriA"/>
    <property type="match status" value="1"/>
</dbReference>
<feature type="domain" description="Helicase ATP-binding" evidence="13">
    <location>
        <begin position="232"/>
        <end position="398"/>
    </location>
</feature>
<dbReference type="InterPro" id="IPR027417">
    <property type="entry name" value="P-loop_NTPase"/>
</dbReference>
<dbReference type="InterPro" id="IPR040498">
    <property type="entry name" value="PriA_CRR"/>
</dbReference>
<feature type="compositionally biased region" description="Basic and acidic residues" evidence="12">
    <location>
        <begin position="210"/>
        <end position="222"/>
    </location>
</feature>
<dbReference type="Pfam" id="PF18074">
    <property type="entry name" value="PriA_C"/>
    <property type="match status" value="1"/>
</dbReference>
<evidence type="ECO:0000256" key="7">
    <source>
        <dbReference type="ARBA" id="ARBA00022833"/>
    </source>
</evidence>
<dbReference type="Gene3D" id="3.40.50.300">
    <property type="entry name" value="P-loop containing nucleotide triphosphate hydrolases"/>
    <property type="match status" value="2"/>
</dbReference>
<dbReference type="InterPro" id="IPR041236">
    <property type="entry name" value="PriA_C"/>
</dbReference>
<keyword evidence="9 11" id="KW-0238">DNA-binding</keyword>
<keyword evidence="4 11" id="KW-0547">Nucleotide-binding</keyword>
<evidence type="ECO:0000256" key="1">
    <source>
        <dbReference type="ARBA" id="ARBA00022515"/>
    </source>
</evidence>
<feature type="region of interest" description="Disordered" evidence="12">
    <location>
        <begin position="202"/>
        <end position="223"/>
    </location>
</feature>
<dbReference type="EC" id="5.6.2.4" evidence="11"/>
<comment type="cofactor">
    <cofactor evidence="11">
        <name>Zn(2+)</name>
        <dbReference type="ChEBI" id="CHEBI:29105"/>
    </cofactor>
    <text evidence="11">Binds 2 zinc ions per subunit.</text>
</comment>
<keyword evidence="3 11" id="KW-0479">Metal-binding</keyword>
<comment type="catalytic activity">
    <reaction evidence="11">
        <text>ATP + H2O = ADP + phosphate + H(+)</text>
        <dbReference type="Rhea" id="RHEA:13065"/>
        <dbReference type="ChEBI" id="CHEBI:15377"/>
        <dbReference type="ChEBI" id="CHEBI:15378"/>
        <dbReference type="ChEBI" id="CHEBI:30616"/>
        <dbReference type="ChEBI" id="CHEBI:43474"/>
        <dbReference type="ChEBI" id="CHEBI:456216"/>
        <dbReference type="EC" id="5.6.2.4"/>
    </reaction>
</comment>
<evidence type="ECO:0000313" key="15">
    <source>
        <dbReference type="Proteomes" id="UP001589865"/>
    </source>
</evidence>
<dbReference type="CDD" id="cd17929">
    <property type="entry name" value="DEXHc_priA"/>
    <property type="match status" value="1"/>
</dbReference>
<dbReference type="SMART" id="SM00487">
    <property type="entry name" value="DEXDc"/>
    <property type="match status" value="1"/>
</dbReference>
<feature type="binding site" evidence="11">
    <location>
        <position position="489"/>
    </location>
    <ligand>
        <name>Zn(2+)</name>
        <dbReference type="ChEBI" id="CHEBI:29105"/>
        <label>2</label>
    </ligand>
</feature>
<gene>
    <name evidence="11" type="primary">priA</name>
    <name evidence="14" type="ORF">ACFFGY_21220</name>
</gene>
<dbReference type="InterPro" id="IPR011545">
    <property type="entry name" value="DEAD/DEAH_box_helicase_dom"/>
</dbReference>
<dbReference type="InterPro" id="IPR005259">
    <property type="entry name" value="PriA"/>
</dbReference>
<dbReference type="Pfam" id="PF18319">
    <property type="entry name" value="Zn_ribbon_PriA"/>
    <property type="match status" value="1"/>
</dbReference>
<feature type="binding site" evidence="11">
    <location>
        <position position="502"/>
    </location>
    <ligand>
        <name>Zn(2+)</name>
        <dbReference type="ChEBI" id="CHEBI:29105"/>
        <label>1</label>
    </ligand>
</feature>
<feature type="binding site" evidence="11">
    <location>
        <position position="486"/>
    </location>
    <ligand>
        <name>Zn(2+)</name>
        <dbReference type="ChEBI" id="CHEBI:29105"/>
        <label>2</label>
    </ligand>
</feature>
<keyword evidence="7 11" id="KW-0862">Zinc</keyword>
<evidence type="ECO:0000256" key="3">
    <source>
        <dbReference type="ARBA" id="ARBA00022723"/>
    </source>
</evidence>
<dbReference type="Gene3D" id="3.40.1440.60">
    <property type="entry name" value="PriA, 3(prime) DNA-binding domain"/>
    <property type="match status" value="1"/>
</dbReference>
<dbReference type="PROSITE" id="PS51192">
    <property type="entry name" value="HELICASE_ATP_BIND_1"/>
    <property type="match status" value="1"/>
</dbReference>
<protein>
    <recommendedName>
        <fullName evidence="11">Replication restart protein PriA</fullName>
    </recommendedName>
    <alternativeName>
        <fullName evidence="11">ATP-dependent DNA helicase PriA</fullName>
        <ecNumber evidence="11">5.6.2.4</ecNumber>
    </alternativeName>
    <alternativeName>
        <fullName evidence="11">DNA 3'-5' helicase PriA</fullName>
    </alternativeName>
</protein>
<evidence type="ECO:0000313" key="14">
    <source>
        <dbReference type="EMBL" id="MFC0410777.1"/>
    </source>
</evidence>
<evidence type="ECO:0000256" key="5">
    <source>
        <dbReference type="ARBA" id="ARBA00022801"/>
    </source>
</evidence>
<dbReference type="PANTHER" id="PTHR30580">
    <property type="entry name" value="PRIMOSOMAL PROTEIN N"/>
    <property type="match status" value="1"/>
</dbReference>
<keyword evidence="6 11" id="KW-0347">Helicase</keyword>
<evidence type="ECO:0000259" key="13">
    <source>
        <dbReference type="PROSITE" id="PS51192"/>
    </source>
</evidence>
<dbReference type="RefSeq" id="WP_377046531.1">
    <property type="nucleotide sequence ID" value="NZ_JBHLUN010000017.1"/>
</dbReference>
<evidence type="ECO:0000256" key="8">
    <source>
        <dbReference type="ARBA" id="ARBA00022840"/>
    </source>
</evidence>
<dbReference type="PANTHER" id="PTHR30580:SF0">
    <property type="entry name" value="PRIMOSOMAL PROTEIN N"/>
    <property type="match status" value="1"/>
</dbReference>
<dbReference type="SUPFAM" id="SSF52540">
    <property type="entry name" value="P-loop containing nucleoside triphosphate hydrolases"/>
    <property type="match status" value="2"/>
</dbReference>
<keyword evidence="5 11" id="KW-0378">Hydrolase</keyword>
<accession>A0ABV6JZN0</accession>
<comment type="subunit">
    <text evidence="11">Component of the replication restart primosome.</text>
</comment>
<evidence type="ECO:0000256" key="6">
    <source>
        <dbReference type="ARBA" id="ARBA00022806"/>
    </source>
</evidence>
<dbReference type="InterPro" id="IPR041222">
    <property type="entry name" value="PriA_3primeBD"/>
</dbReference>
<dbReference type="InterPro" id="IPR014001">
    <property type="entry name" value="Helicase_ATP-bd"/>
</dbReference>
<feature type="binding site" evidence="11">
    <location>
        <position position="499"/>
    </location>
    <ligand>
        <name>Zn(2+)</name>
        <dbReference type="ChEBI" id="CHEBI:29105"/>
        <label>1</label>
    </ligand>
</feature>
<reference evidence="14 15" key="1">
    <citation type="submission" date="2024-09" db="EMBL/GenBank/DDBJ databases">
        <authorList>
            <person name="Sun Q."/>
            <person name="Mori K."/>
        </authorList>
    </citation>
    <scope>NUCLEOTIDE SEQUENCE [LARGE SCALE GENOMIC DNA]</scope>
    <source>
        <strain evidence="14 15">TBRC 5777</strain>
    </source>
</reference>
<feature type="binding site" evidence="11">
    <location>
        <position position="462"/>
    </location>
    <ligand>
        <name>Zn(2+)</name>
        <dbReference type="ChEBI" id="CHEBI:29105"/>
        <label>1</label>
    </ligand>
</feature>
<evidence type="ECO:0000256" key="11">
    <source>
        <dbReference type="HAMAP-Rule" id="MF_00983"/>
    </source>
</evidence>
<comment type="function">
    <text evidence="11">Initiates the restart of stalled replication forks, which reloads the replicative helicase on sites other than the origin of replication. Recognizes and binds to abandoned replication forks and remodels them to uncover a helicase loading site. Promotes assembly of the primosome at these replication forks.</text>
</comment>
<dbReference type="Pfam" id="PF17764">
    <property type="entry name" value="PriA_3primeBD"/>
    <property type="match status" value="1"/>
</dbReference>
<comment type="similarity">
    <text evidence="11">Belongs to the helicase family. PriA subfamily.</text>
</comment>
<keyword evidence="15" id="KW-1185">Reference proteome</keyword>
<comment type="caution">
    <text evidence="14">The sequence shown here is derived from an EMBL/GenBank/DDBJ whole genome shotgun (WGS) entry which is preliminary data.</text>
</comment>
<dbReference type="GO" id="GO:0016787">
    <property type="term" value="F:hydrolase activity"/>
    <property type="evidence" value="ECO:0007669"/>
    <property type="project" value="UniProtKB-KW"/>
</dbReference>
<evidence type="ECO:0000256" key="10">
    <source>
        <dbReference type="ARBA" id="ARBA00023235"/>
    </source>
</evidence>
<dbReference type="NCBIfam" id="TIGR00595">
    <property type="entry name" value="priA"/>
    <property type="match status" value="1"/>
</dbReference>
<evidence type="ECO:0000256" key="2">
    <source>
        <dbReference type="ARBA" id="ARBA00022705"/>
    </source>
</evidence>
<dbReference type="InterPro" id="IPR042115">
    <property type="entry name" value="PriA_3primeBD_sf"/>
</dbReference>
<dbReference type="EMBL" id="JBHLUN010000017">
    <property type="protein sequence ID" value="MFC0410777.1"/>
    <property type="molecule type" value="Genomic_DNA"/>
</dbReference>
<dbReference type="Proteomes" id="UP001589865">
    <property type="component" value="Unassembled WGS sequence"/>
</dbReference>
<keyword evidence="8 11" id="KW-0067">ATP-binding</keyword>
<feature type="binding site" evidence="11">
    <location>
        <position position="471"/>
    </location>
    <ligand>
        <name>Zn(2+)</name>
        <dbReference type="ChEBI" id="CHEBI:29105"/>
        <label>2</label>
    </ligand>
</feature>
<name>A0ABV6JZN0_9PROT</name>
<organism evidence="14 15">
    <name type="scientific">Roseomonas elaeocarpi</name>
    <dbReference type="NCBI Taxonomy" id="907779"/>
    <lineage>
        <taxon>Bacteria</taxon>
        <taxon>Pseudomonadati</taxon>
        <taxon>Pseudomonadota</taxon>
        <taxon>Alphaproteobacteria</taxon>
        <taxon>Acetobacterales</taxon>
        <taxon>Roseomonadaceae</taxon>
        <taxon>Roseomonas</taxon>
    </lineage>
</organism>
<proteinExistence type="inferred from homology"/>
<keyword evidence="10 11" id="KW-0413">Isomerase</keyword>
<dbReference type="Pfam" id="PF00270">
    <property type="entry name" value="DEAD"/>
    <property type="match status" value="1"/>
</dbReference>
<feature type="binding site" evidence="11">
    <location>
        <position position="468"/>
    </location>
    <ligand>
        <name>Zn(2+)</name>
        <dbReference type="ChEBI" id="CHEBI:29105"/>
        <label>2</label>
    </ligand>
</feature>
<evidence type="ECO:0000256" key="9">
    <source>
        <dbReference type="ARBA" id="ARBA00023125"/>
    </source>
</evidence>
<evidence type="ECO:0000256" key="12">
    <source>
        <dbReference type="SAM" id="MobiDB-lite"/>
    </source>
</evidence>